<protein>
    <submittedName>
        <fullName evidence="3">Uncharacterized protein</fullName>
    </submittedName>
</protein>
<gene>
    <name evidence="3" type="ORF">BpHYR1_015354</name>
</gene>
<feature type="transmembrane region" description="Helical" evidence="2">
    <location>
        <begin position="150"/>
        <end position="166"/>
    </location>
</feature>
<dbReference type="EMBL" id="REGN01000272">
    <property type="protein sequence ID" value="RNA43123.1"/>
    <property type="molecule type" value="Genomic_DNA"/>
</dbReference>
<sequence length="219" mass="24519">MSGEHRSAGNEPLSRHARKKQKSIFFQQIKILCKILSKCCSLNNILPFFALWLNCFVFAHATRLVDSDRRAFDTSATGASGPAGRLHLTRMGLAHLGLVLLLGALGFNIRIAIATIEGDRAGHGGHNAAEQLLHGRGLGRRRGRRRRLDRSGRALLLFLVLFARFFRRRILIGVHAVRCLDTVGRRRRGGRRRLDRRNGPGLRDGPHVRSVDHRVYTAG</sequence>
<keyword evidence="2" id="KW-0472">Membrane</keyword>
<evidence type="ECO:0000256" key="1">
    <source>
        <dbReference type="SAM" id="MobiDB-lite"/>
    </source>
</evidence>
<comment type="caution">
    <text evidence="3">The sequence shown here is derived from an EMBL/GenBank/DDBJ whole genome shotgun (WGS) entry which is preliminary data.</text>
</comment>
<organism evidence="3 4">
    <name type="scientific">Brachionus plicatilis</name>
    <name type="common">Marine rotifer</name>
    <name type="synonym">Brachionus muelleri</name>
    <dbReference type="NCBI Taxonomy" id="10195"/>
    <lineage>
        <taxon>Eukaryota</taxon>
        <taxon>Metazoa</taxon>
        <taxon>Spiralia</taxon>
        <taxon>Gnathifera</taxon>
        <taxon>Rotifera</taxon>
        <taxon>Eurotatoria</taxon>
        <taxon>Monogononta</taxon>
        <taxon>Pseudotrocha</taxon>
        <taxon>Ploima</taxon>
        <taxon>Brachionidae</taxon>
        <taxon>Brachionus</taxon>
    </lineage>
</organism>
<feature type="transmembrane region" description="Helical" evidence="2">
    <location>
        <begin position="93"/>
        <end position="113"/>
    </location>
</feature>
<evidence type="ECO:0000313" key="4">
    <source>
        <dbReference type="Proteomes" id="UP000276133"/>
    </source>
</evidence>
<dbReference type="Proteomes" id="UP000276133">
    <property type="component" value="Unassembled WGS sequence"/>
</dbReference>
<accession>A0A3M7T4W8</accession>
<name>A0A3M7T4W8_BRAPC</name>
<feature type="transmembrane region" description="Helical" evidence="2">
    <location>
        <begin position="45"/>
        <end position="65"/>
    </location>
</feature>
<keyword evidence="2" id="KW-1133">Transmembrane helix</keyword>
<proteinExistence type="predicted"/>
<keyword evidence="4" id="KW-1185">Reference proteome</keyword>
<dbReference type="AlphaFoldDB" id="A0A3M7T4W8"/>
<evidence type="ECO:0000256" key="2">
    <source>
        <dbReference type="SAM" id="Phobius"/>
    </source>
</evidence>
<keyword evidence="2" id="KW-0812">Transmembrane</keyword>
<feature type="region of interest" description="Disordered" evidence="1">
    <location>
        <begin position="189"/>
        <end position="208"/>
    </location>
</feature>
<reference evidence="3 4" key="1">
    <citation type="journal article" date="2018" name="Sci. Rep.">
        <title>Genomic signatures of local adaptation to the degree of environmental predictability in rotifers.</title>
        <authorList>
            <person name="Franch-Gras L."/>
            <person name="Hahn C."/>
            <person name="Garcia-Roger E.M."/>
            <person name="Carmona M.J."/>
            <person name="Serra M."/>
            <person name="Gomez A."/>
        </authorList>
    </citation>
    <scope>NUCLEOTIDE SEQUENCE [LARGE SCALE GENOMIC DNA]</scope>
    <source>
        <strain evidence="3">HYR1</strain>
    </source>
</reference>
<evidence type="ECO:0000313" key="3">
    <source>
        <dbReference type="EMBL" id="RNA43123.1"/>
    </source>
</evidence>